<accession>A0A0C2VK98</accession>
<evidence type="ECO:0000256" key="1">
    <source>
        <dbReference type="SAM" id="MobiDB-lite"/>
    </source>
</evidence>
<dbReference type="PANTHER" id="PTHR40040:SF1">
    <property type="entry name" value="MEMBRANE PROTEIN"/>
    <property type="match status" value="1"/>
</dbReference>
<comment type="caution">
    <text evidence="3">The sequence shown here is derived from an EMBL/GenBank/DDBJ whole genome shotgun (WGS) entry which is preliminary data.</text>
</comment>
<dbReference type="PATRIC" id="fig|889306.3.peg.3399"/>
<gene>
    <name evidence="3" type="ORF">KP78_33820</name>
</gene>
<evidence type="ECO:0000313" key="3">
    <source>
        <dbReference type="EMBL" id="KIL44418.1"/>
    </source>
</evidence>
<feature type="transmembrane region" description="Helical" evidence="2">
    <location>
        <begin position="58"/>
        <end position="85"/>
    </location>
</feature>
<keyword evidence="2" id="KW-1133">Transmembrane helix</keyword>
<dbReference type="RefSeq" id="WP_041090287.1">
    <property type="nucleotide sequence ID" value="NZ_JXRP01000019.1"/>
</dbReference>
<dbReference type="InterPro" id="IPR055338">
    <property type="entry name" value="YqfX-like"/>
</dbReference>
<evidence type="ECO:0008006" key="5">
    <source>
        <dbReference type="Google" id="ProtNLM"/>
    </source>
</evidence>
<dbReference type="AlphaFoldDB" id="A0A0C2VK98"/>
<evidence type="ECO:0000256" key="2">
    <source>
        <dbReference type="SAM" id="Phobius"/>
    </source>
</evidence>
<protein>
    <recommendedName>
        <fullName evidence="5">DUF4190 domain-containing protein</fullName>
    </recommendedName>
</protein>
<dbReference type="OrthoDB" id="2455167at2"/>
<organism evidence="3 4">
    <name type="scientific">Jeotgalibacillus soli</name>
    <dbReference type="NCBI Taxonomy" id="889306"/>
    <lineage>
        <taxon>Bacteria</taxon>
        <taxon>Bacillati</taxon>
        <taxon>Bacillota</taxon>
        <taxon>Bacilli</taxon>
        <taxon>Bacillales</taxon>
        <taxon>Caryophanaceae</taxon>
        <taxon>Jeotgalibacillus</taxon>
    </lineage>
</organism>
<sequence>MYDTETEKTKKDVETNGERPSYDEEVSTELAQVAPNSAARFDEPARDGKIENSNRGVWLGYAAVIIGLVAFFTFPVLFGIVAIVIGFISRNAGESKVGGWGIGLGIVSVLLGVFIYPFF</sequence>
<feature type="transmembrane region" description="Helical" evidence="2">
    <location>
        <begin position="97"/>
        <end position="118"/>
    </location>
</feature>
<dbReference type="EMBL" id="JXRP01000019">
    <property type="protein sequence ID" value="KIL44418.1"/>
    <property type="molecule type" value="Genomic_DNA"/>
</dbReference>
<name>A0A0C2VK98_9BACL</name>
<dbReference type="PANTHER" id="PTHR40040">
    <property type="entry name" value="SMALL HYDROPHOBIC PROTEIN-RELATED"/>
    <property type="match status" value="1"/>
</dbReference>
<feature type="region of interest" description="Disordered" evidence="1">
    <location>
        <begin position="1"/>
        <end position="26"/>
    </location>
</feature>
<dbReference type="Proteomes" id="UP000031938">
    <property type="component" value="Unassembled WGS sequence"/>
</dbReference>
<feature type="compositionally biased region" description="Basic and acidic residues" evidence="1">
    <location>
        <begin position="1"/>
        <end position="22"/>
    </location>
</feature>
<dbReference type="STRING" id="889306.KP78_33820"/>
<reference evidence="3 4" key="1">
    <citation type="submission" date="2015-01" db="EMBL/GenBank/DDBJ databases">
        <title>Genome sequencing of Jeotgalibacillus soli.</title>
        <authorList>
            <person name="Goh K.M."/>
            <person name="Chan K.-G."/>
            <person name="Yaakop A.S."/>
            <person name="Ee R."/>
            <person name="Gan H.M."/>
            <person name="Chan C.S."/>
        </authorList>
    </citation>
    <scope>NUCLEOTIDE SEQUENCE [LARGE SCALE GENOMIC DNA]</scope>
    <source>
        <strain evidence="3 4">P9</strain>
    </source>
</reference>
<keyword evidence="2" id="KW-0472">Membrane</keyword>
<keyword evidence="4" id="KW-1185">Reference proteome</keyword>
<evidence type="ECO:0000313" key="4">
    <source>
        <dbReference type="Proteomes" id="UP000031938"/>
    </source>
</evidence>
<keyword evidence="2" id="KW-0812">Transmembrane</keyword>
<proteinExistence type="predicted"/>